<dbReference type="PANTHER" id="PTHR43280">
    <property type="entry name" value="ARAC-FAMILY TRANSCRIPTIONAL REGULATOR"/>
    <property type="match status" value="1"/>
</dbReference>
<dbReference type="OrthoDB" id="5492415at2"/>
<keyword evidence="4" id="KW-0472">Membrane</keyword>
<feature type="transmembrane region" description="Helical" evidence="4">
    <location>
        <begin position="6"/>
        <end position="23"/>
    </location>
</feature>
<dbReference type="SMART" id="SM00342">
    <property type="entry name" value="HTH_ARAC"/>
    <property type="match status" value="1"/>
</dbReference>
<dbReference type="PROSITE" id="PS00041">
    <property type="entry name" value="HTH_ARAC_FAMILY_1"/>
    <property type="match status" value="1"/>
</dbReference>
<feature type="transmembrane region" description="Helical" evidence="4">
    <location>
        <begin position="35"/>
        <end position="52"/>
    </location>
</feature>
<dbReference type="Proteomes" id="UP000274271">
    <property type="component" value="Unassembled WGS sequence"/>
</dbReference>
<sequence>MHGIVVIELVGVAQGAFLLLAGWRTGRLSGWPGRLLTALLVVDCLLMGWLALHDSHRLADIPDLIGLGAGLPFLFGPLLYGYVKASVGPAFHWRRMYWLHLIPFALLMLGHIPFHLQPFGQKQTFVVTHYSQPHLDWWGQVPLLHFLLYLIPTFRLIRQHDTQLKAYYSAIEARQLVWLRQLTIGFIIGYGLFAAILYGRGLHPAGYALAFCLTALTYLISYRQLYQPARFATEPGNAPVADAGPERVDTASNLPVRPKYEKSSLTAGQGRLYADQLQNLMQHRLWYLDGTLTLRQVADELALSPHTLSQVLNQTLGVSFYDYINDYRVEAVKRALADHRNDHLTILALALDAGFESKAAFNKAFKKHTGLTPSDYRKQLRTQ</sequence>
<dbReference type="GO" id="GO:0043565">
    <property type="term" value="F:sequence-specific DNA binding"/>
    <property type="evidence" value="ECO:0007669"/>
    <property type="project" value="InterPro"/>
</dbReference>
<feature type="transmembrane region" description="Helical" evidence="4">
    <location>
        <begin position="178"/>
        <end position="199"/>
    </location>
</feature>
<dbReference type="EMBL" id="RQJP01000002">
    <property type="protein sequence ID" value="RRB14822.1"/>
    <property type="molecule type" value="Genomic_DNA"/>
</dbReference>
<keyword evidence="2" id="KW-0238">DNA-binding</keyword>
<keyword evidence="4" id="KW-0812">Transmembrane</keyword>
<accession>A0A3P1CND5</accession>
<reference evidence="6 7" key="1">
    <citation type="submission" date="2018-11" db="EMBL/GenBank/DDBJ databases">
        <authorList>
            <person name="Zhou Z."/>
            <person name="Wang G."/>
        </authorList>
    </citation>
    <scope>NUCLEOTIDE SEQUENCE [LARGE SCALE GENOMIC DNA]</scope>
    <source>
        <strain evidence="6 7">KCTC42998</strain>
    </source>
</reference>
<evidence type="ECO:0000256" key="1">
    <source>
        <dbReference type="ARBA" id="ARBA00023015"/>
    </source>
</evidence>
<feature type="domain" description="HTH araC/xylS-type" evidence="5">
    <location>
        <begin position="275"/>
        <end position="379"/>
    </location>
</feature>
<organism evidence="6 7">
    <name type="scientific">Larkinella knui</name>
    <dbReference type="NCBI Taxonomy" id="2025310"/>
    <lineage>
        <taxon>Bacteria</taxon>
        <taxon>Pseudomonadati</taxon>
        <taxon>Bacteroidota</taxon>
        <taxon>Cytophagia</taxon>
        <taxon>Cytophagales</taxon>
        <taxon>Spirosomataceae</taxon>
        <taxon>Larkinella</taxon>
    </lineage>
</organism>
<protein>
    <submittedName>
        <fullName evidence="6">AraC family transcriptional regulator</fullName>
    </submittedName>
</protein>
<dbReference type="InterPro" id="IPR020449">
    <property type="entry name" value="Tscrpt_reg_AraC-type_HTH"/>
</dbReference>
<dbReference type="SUPFAM" id="SSF46689">
    <property type="entry name" value="Homeodomain-like"/>
    <property type="match status" value="1"/>
</dbReference>
<evidence type="ECO:0000256" key="2">
    <source>
        <dbReference type="ARBA" id="ARBA00023125"/>
    </source>
</evidence>
<keyword evidence="4" id="KW-1133">Transmembrane helix</keyword>
<evidence type="ECO:0000313" key="7">
    <source>
        <dbReference type="Proteomes" id="UP000274271"/>
    </source>
</evidence>
<feature type="transmembrane region" description="Helical" evidence="4">
    <location>
        <begin position="137"/>
        <end position="157"/>
    </location>
</feature>
<evidence type="ECO:0000256" key="4">
    <source>
        <dbReference type="SAM" id="Phobius"/>
    </source>
</evidence>
<dbReference type="PANTHER" id="PTHR43280:SF29">
    <property type="entry name" value="ARAC-FAMILY TRANSCRIPTIONAL REGULATOR"/>
    <property type="match status" value="1"/>
</dbReference>
<dbReference type="InterPro" id="IPR018060">
    <property type="entry name" value="HTH_AraC"/>
</dbReference>
<proteinExistence type="predicted"/>
<dbReference type="InterPro" id="IPR018062">
    <property type="entry name" value="HTH_AraC-typ_CS"/>
</dbReference>
<comment type="caution">
    <text evidence="6">The sequence shown here is derived from an EMBL/GenBank/DDBJ whole genome shotgun (WGS) entry which is preliminary data.</text>
</comment>
<evidence type="ECO:0000259" key="5">
    <source>
        <dbReference type="PROSITE" id="PS01124"/>
    </source>
</evidence>
<feature type="transmembrane region" description="Helical" evidence="4">
    <location>
        <begin position="64"/>
        <end position="83"/>
    </location>
</feature>
<name>A0A3P1CND5_9BACT</name>
<evidence type="ECO:0000256" key="3">
    <source>
        <dbReference type="ARBA" id="ARBA00023163"/>
    </source>
</evidence>
<dbReference type="PROSITE" id="PS01124">
    <property type="entry name" value="HTH_ARAC_FAMILY_2"/>
    <property type="match status" value="1"/>
</dbReference>
<keyword evidence="7" id="KW-1185">Reference proteome</keyword>
<gene>
    <name evidence="6" type="ORF">EHT87_09650</name>
</gene>
<feature type="transmembrane region" description="Helical" evidence="4">
    <location>
        <begin position="95"/>
        <end position="117"/>
    </location>
</feature>
<dbReference type="Gene3D" id="1.10.10.60">
    <property type="entry name" value="Homeodomain-like"/>
    <property type="match status" value="2"/>
</dbReference>
<dbReference type="RefSeq" id="WP_124906377.1">
    <property type="nucleotide sequence ID" value="NZ_RQJP01000002.1"/>
</dbReference>
<dbReference type="GO" id="GO:0003700">
    <property type="term" value="F:DNA-binding transcription factor activity"/>
    <property type="evidence" value="ECO:0007669"/>
    <property type="project" value="InterPro"/>
</dbReference>
<feature type="transmembrane region" description="Helical" evidence="4">
    <location>
        <begin position="205"/>
        <end position="222"/>
    </location>
</feature>
<dbReference type="Pfam" id="PF12833">
    <property type="entry name" value="HTH_18"/>
    <property type="match status" value="1"/>
</dbReference>
<dbReference type="PRINTS" id="PR00032">
    <property type="entry name" value="HTHARAC"/>
</dbReference>
<dbReference type="AlphaFoldDB" id="A0A3P1CND5"/>
<keyword evidence="3" id="KW-0804">Transcription</keyword>
<evidence type="ECO:0000313" key="6">
    <source>
        <dbReference type="EMBL" id="RRB14822.1"/>
    </source>
</evidence>
<keyword evidence="1" id="KW-0805">Transcription regulation</keyword>
<dbReference type="InterPro" id="IPR009057">
    <property type="entry name" value="Homeodomain-like_sf"/>
</dbReference>